<dbReference type="InterPro" id="IPR004017">
    <property type="entry name" value="Cys_rich_dom"/>
</dbReference>
<keyword evidence="14" id="KW-1185">Reference proteome</keyword>
<dbReference type="GO" id="GO:0071949">
    <property type="term" value="F:FAD binding"/>
    <property type="evidence" value="ECO:0007669"/>
    <property type="project" value="InterPro"/>
</dbReference>
<dbReference type="SUPFAM" id="SSF56176">
    <property type="entry name" value="FAD-binding/transporter-associated domain-like"/>
    <property type="match status" value="1"/>
</dbReference>
<feature type="domain" description="4Fe-4S ferredoxin-type" evidence="11">
    <location>
        <begin position="530"/>
        <end position="562"/>
    </location>
</feature>
<protein>
    <recommendedName>
        <fullName evidence="10">D-lactate dehydrogenase (cytochrome)</fullName>
        <ecNumber evidence="10">1.1.2.4</ecNumber>
    </recommendedName>
</protein>
<dbReference type="PROSITE" id="PS51379">
    <property type="entry name" value="4FE4S_FER_2"/>
    <property type="match status" value="1"/>
</dbReference>
<dbReference type="Pfam" id="PF02913">
    <property type="entry name" value="FAD-oxidase_C"/>
    <property type="match status" value="1"/>
</dbReference>
<name>A0A222MXT8_9BACT</name>
<dbReference type="PANTHER" id="PTHR11748:SF111">
    <property type="entry name" value="D-LACTATE DEHYDROGENASE, MITOCHONDRIAL-RELATED"/>
    <property type="match status" value="1"/>
</dbReference>
<dbReference type="Gene3D" id="3.30.70.2740">
    <property type="match status" value="1"/>
</dbReference>
<dbReference type="AlphaFoldDB" id="A0A222MXT8"/>
<dbReference type="InterPro" id="IPR016164">
    <property type="entry name" value="FAD-linked_Oxase-like_C"/>
</dbReference>
<accession>A0A222MXT8</accession>
<dbReference type="GO" id="GO:0004458">
    <property type="term" value="F:D-lactate dehydrogenase (cytochrome) activity"/>
    <property type="evidence" value="ECO:0007669"/>
    <property type="project" value="UniProtKB-EC"/>
</dbReference>
<evidence type="ECO:0000256" key="8">
    <source>
        <dbReference type="ARBA" id="ARBA00023004"/>
    </source>
</evidence>
<keyword evidence="4" id="KW-0479">Metal-binding</keyword>
<dbReference type="EMBL" id="CP022347">
    <property type="protein sequence ID" value="ASQ30520.1"/>
    <property type="molecule type" value="Genomic_DNA"/>
</dbReference>
<reference evidence="13 14" key="1">
    <citation type="submission" date="2017-07" db="EMBL/GenBank/DDBJ databases">
        <title>Analysis of two Campylobacter avium genomes and identification of a novel hippuricase gene.</title>
        <authorList>
            <person name="Miller W.G."/>
            <person name="Chapman M.H."/>
            <person name="Yee E."/>
            <person name="Revez J."/>
            <person name="Bono J.L."/>
            <person name="Rossi M."/>
        </authorList>
    </citation>
    <scope>NUCLEOTIDE SEQUENCE [LARGE SCALE GENOMIC DNA]</scope>
    <source>
        <strain evidence="13 14">LMG 24591</strain>
    </source>
</reference>
<dbReference type="InterPro" id="IPR017900">
    <property type="entry name" value="4Fe4S_Fe_S_CS"/>
</dbReference>
<dbReference type="GO" id="GO:1903457">
    <property type="term" value="P:lactate catabolic process"/>
    <property type="evidence" value="ECO:0007669"/>
    <property type="project" value="TreeGrafter"/>
</dbReference>
<dbReference type="EC" id="1.1.2.4" evidence="10"/>
<dbReference type="GO" id="GO:0008720">
    <property type="term" value="F:D-lactate dehydrogenase (NAD+) activity"/>
    <property type="evidence" value="ECO:0007669"/>
    <property type="project" value="TreeGrafter"/>
</dbReference>
<comment type="cofactor">
    <cofactor evidence="1">
        <name>FAD</name>
        <dbReference type="ChEBI" id="CHEBI:57692"/>
    </cofactor>
</comment>
<dbReference type="InterPro" id="IPR016169">
    <property type="entry name" value="FAD-bd_PCMH_sub2"/>
</dbReference>
<dbReference type="InterPro" id="IPR006094">
    <property type="entry name" value="Oxid_FAD_bind_N"/>
</dbReference>
<dbReference type="SUPFAM" id="SSF55103">
    <property type="entry name" value="FAD-linked oxidases, C-terminal domain"/>
    <property type="match status" value="1"/>
</dbReference>
<dbReference type="Proteomes" id="UP000201169">
    <property type="component" value="Chromosome"/>
</dbReference>
<evidence type="ECO:0000256" key="4">
    <source>
        <dbReference type="ARBA" id="ARBA00022723"/>
    </source>
</evidence>
<dbReference type="PANTHER" id="PTHR11748">
    <property type="entry name" value="D-LACTATE DEHYDROGENASE"/>
    <property type="match status" value="1"/>
</dbReference>
<dbReference type="InterPro" id="IPR009051">
    <property type="entry name" value="Helical_ferredxn"/>
</dbReference>
<evidence type="ECO:0000256" key="3">
    <source>
        <dbReference type="ARBA" id="ARBA00022630"/>
    </source>
</evidence>
<dbReference type="Gene3D" id="1.10.1060.10">
    <property type="entry name" value="Alpha-helical ferredoxin"/>
    <property type="match status" value="1"/>
</dbReference>
<dbReference type="InterPro" id="IPR016166">
    <property type="entry name" value="FAD-bd_PCMH"/>
</dbReference>
<gene>
    <name evidence="13" type="ORF">CAV_0857</name>
</gene>
<dbReference type="RefSeq" id="WP_094325276.1">
    <property type="nucleotide sequence ID" value="NZ_CP022347.1"/>
</dbReference>
<evidence type="ECO:0000313" key="13">
    <source>
        <dbReference type="EMBL" id="ASQ30520.1"/>
    </source>
</evidence>
<proteinExistence type="inferred from homology"/>
<evidence type="ECO:0000256" key="7">
    <source>
        <dbReference type="ARBA" id="ARBA00023002"/>
    </source>
</evidence>
<dbReference type="KEGG" id="cavi:CAV_0857"/>
<keyword evidence="3" id="KW-0285">Flavoprotein</keyword>
<evidence type="ECO:0000256" key="10">
    <source>
        <dbReference type="ARBA" id="ARBA00038897"/>
    </source>
</evidence>
<dbReference type="OrthoDB" id="9811557at2"/>
<dbReference type="InterPro" id="IPR004113">
    <property type="entry name" value="FAD-bd_oxidored_4_C"/>
</dbReference>
<dbReference type="Gene3D" id="3.30.465.10">
    <property type="match status" value="1"/>
</dbReference>
<dbReference type="SUPFAM" id="SSF46548">
    <property type="entry name" value="alpha-helical ferredoxin"/>
    <property type="match status" value="1"/>
</dbReference>
<dbReference type="GO" id="GO:0046872">
    <property type="term" value="F:metal ion binding"/>
    <property type="evidence" value="ECO:0007669"/>
    <property type="project" value="UniProtKB-KW"/>
</dbReference>
<dbReference type="PROSITE" id="PS51387">
    <property type="entry name" value="FAD_PCMH"/>
    <property type="match status" value="1"/>
</dbReference>
<evidence type="ECO:0000256" key="5">
    <source>
        <dbReference type="ARBA" id="ARBA00022827"/>
    </source>
</evidence>
<dbReference type="GO" id="GO:0051536">
    <property type="term" value="F:iron-sulfur cluster binding"/>
    <property type="evidence" value="ECO:0007669"/>
    <property type="project" value="UniProtKB-KW"/>
</dbReference>
<feature type="domain" description="FAD-binding PCMH-type" evidence="12">
    <location>
        <begin position="36"/>
        <end position="264"/>
    </location>
</feature>
<organism evidence="13 14">
    <name type="scientific">Campylobacter avium LMG 24591</name>
    <dbReference type="NCBI Taxonomy" id="522484"/>
    <lineage>
        <taxon>Bacteria</taxon>
        <taxon>Pseudomonadati</taxon>
        <taxon>Campylobacterota</taxon>
        <taxon>Epsilonproteobacteria</taxon>
        <taxon>Campylobacterales</taxon>
        <taxon>Campylobacteraceae</taxon>
        <taxon>Campylobacter</taxon>
    </lineage>
</organism>
<evidence type="ECO:0000256" key="9">
    <source>
        <dbReference type="ARBA" id="ARBA00023014"/>
    </source>
</evidence>
<keyword evidence="6" id="KW-0809">Transit peptide</keyword>
<evidence type="ECO:0000256" key="2">
    <source>
        <dbReference type="ARBA" id="ARBA00008000"/>
    </source>
</evidence>
<dbReference type="InterPro" id="IPR017896">
    <property type="entry name" value="4Fe4S_Fe-S-bd"/>
</dbReference>
<evidence type="ECO:0000313" key="14">
    <source>
        <dbReference type="Proteomes" id="UP000201169"/>
    </source>
</evidence>
<dbReference type="PROSITE" id="PS00198">
    <property type="entry name" value="4FE4S_FER_1"/>
    <property type="match status" value="2"/>
</dbReference>
<comment type="similarity">
    <text evidence="2">Belongs to the FAD-binding oxidoreductase/transferase type 4 family.</text>
</comment>
<evidence type="ECO:0000259" key="11">
    <source>
        <dbReference type="PROSITE" id="PS51379"/>
    </source>
</evidence>
<dbReference type="Pfam" id="PF13183">
    <property type="entry name" value="Fer4_8"/>
    <property type="match status" value="1"/>
</dbReference>
<dbReference type="Pfam" id="PF01565">
    <property type="entry name" value="FAD_binding_4"/>
    <property type="match status" value="1"/>
</dbReference>
<dbReference type="InterPro" id="IPR036318">
    <property type="entry name" value="FAD-bd_PCMH-like_sf"/>
</dbReference>
<evidence type="ECO:0000256" key="1">
    <source>
        <dbReference type="ARBA" id="ARBA00001974"/>
    </source>
</evidence>
<evidence type="ECO:0000259" key="12">
    <source>
        <dbReference type="PROSITE" id="PS51387"/>
    </source>
</evidence>
<keyword evidence="9" id="KW-0411">Iron-sulfur</keyword>
<keyword evidence="7" id="KW-0560">Oxidoreductase</keyword>
<evidence type="ECO:0000256" key="6">
    <source>
        <dbReference type="ARBA" id="ARBA00022946"/>
    </source>
</evidence>
<dbReference type="Pfam" id="PF02754">
    <property type="entry name" value="CCG"/>
    <property type="match status" value="2"/>
</dbReference>
<sequence>MQDYEGFYKEAKELFKGRVYKDYLRCFAYGVDASCYALTPKLVCLLKSEEEVIRAFALSKKYNTPLCFRGAGTSLSGQSSCDSILIVLDSSFSKIKISKNARSIMLDAGVIGSDANLALKEFNKKIGPDPATIAAAHIAGIVNNNSSGMCCGVKQNSYNTIKSIRVILADGFLLDTSDEKSISEFKKTHKKMIDELLALRAEILKDKALQELIRKKYKIKNTTGYSINALLDFEDIIDIITHLFVGSEGTLGFLSRVELECVEDKPYKACALLFYEDIIKACEVVNTLASLNELISSAEIMDYACLKTASKFKGVPEFLKSVKKDTACILIQTENDNEKLLDENIQKIKNALSAHPSSLPLRFSKDEKECASWWKIRKGLLPIAASARKKGTSVITEDICFELKDLARGISELLELFKKHSFADNAILLGHALAGNMHFIITPNLNDKKEFENFSNLISDMAKMIASFGGSIKAEHGTGRMIAPFVELEWGKKAYKINKKIKEIFDEKRLINPDVIISDDKDIYKKNIKEITELDQEFLEGCMDCGFCEKNCPSNKLSLSPRQRIALQRELKRLQNLKDEDSKKKLKELKRGLKYFSNETCAACSMCEELCPIGIDTARLALEERKKSSKFSQKIASYAYENFSTSIDMAKFSLKTSSLFHLNKLSNFSISLRKSLKFTPATRKFMPRANSYELKNKHFSKEKSVIYFTSCINRAFAPSHLANDKRSIQEVFENICKKAFISVLYPKEIKTMCCGKAFENYEDIMQKNLEKNKSILKKLSKNGTIPIVIDHSACSARLIKDLKAEFLIYDLSTYLLKEVLPRLELRCLDEDIALYSMCASKKMGIDLDMKELAKKCTSKRILEHNTACCGFAGYKGFFTPELNINATKNLARFYEDKNVNLAFSSSSTCEIGLSDATNISWQHIVYLLDKVSEVKNDR</sequence>
<keyword evidence="8" id="KW-0408">Iron</keyword>
<keyword evidence="5" id="KW-0274">FAD</keyword>